<reference evidence="1" key="1">
    <citation type="submission" date="2023-03" db="EMBL/GenBank/DDBJ databases">
        <title>Chromosome-level genomes of two armyworms, Mythimna separata and Mythimna loreyi, provide insights into the biosynthesis and reception of sex pheromones.</title>
        <authorList>
            <person name="Zhao H."/>
        </authorList>
    </citation>
    <scope>NUCLEOTIDE SEQUENCE</scope>
    <source>
        <strain evidence="1">BeijingLab</strain>
    </source>
</reference>
<sequence length="129" mass="14932">MICLRRCLHERENRGDIIAVPRFSIYSLCNRLHTAILSPRCDEWQRARKTSLHRRQPAATSNATAARSRRSRDEPAAGALSNAASFQHCLSLSNARSFLSRMFDIEKFILEVRERPALYDVQLAEYRNR</sequence>
<name>A0ACC2R850_9NEOP</name>
<dbReference type="EMBL" id="CM056781">
    <property type="protein sequence ID" value="KAJ8734993.1"/>
    <property type="molecule type" value="Genomic_DNA"/>
</dbReference>
<protein>
    <submittedName>
        <fullName evidence="1">Uncharacterized protein</fullName>
    </submittedName>
</protein>
<proteinExistence type="predicted"/>
<keyword evidence="2" id="KW-1185">Reference proteome</keyword>
<comment type="caution">
    <text evidence="1">The sequence shown here is derived from an EMBL/GenBank/DDBJ whole genome shotgun (WGS) entry which is preliminary data.</text>
</comment>
<organism evidence="1 2">
    <name type="scientific">Mythimna loreyi</name>
    <dbReference type="NCBI Taxonomy" id="667449"/>
    <lineage>
        <taxon>Eukaryota</taxon>
        <taxon>Metazoa</taxon>
        <taxon>Ecdysozoa</taxon>
        <taxon>Arthropoda</taxon>
        <taxon>Hexapoda</taxon>
        <taxon>Insecta</taxon>
        <taxon>Pterygota</taxon>
        <taxon>Neoptera</taxon>
        <taxon>Endopterygota</taxon>
        <taxon>Lepidoptera</taxon>
        <taxon>Glossata</taxon>
        <taxon>Ditrysia</taxon>
        <taxon>Noctuoidea</taxon>
        <taxon>Noctuidae</taxon>
        <taxon>Noctuinae</taxon>
        <taxon>Hadenini</taxon>
        <taxon>Mythimna</taxon>
    </lineage>
</organism>
<evidence type="ECO:0000313" key="2">
    <source>
        <dbReference type="Proteomes" id="UP001231649"/>
    </source>
</evidence>
<gene>
    <name evidence="1" type="ORF">PYW08_014243</name>
</gene>
<dbReference type="Proteomes" id="UP001231649">
    <property type="component" value="Chromosome 5"/>
</dbReference>
<evidence type="ECO:0000313" key="1">
    <source>
        <dbReference type="EMBL" id="KAJ8734993.1"/>
    </source>
</evidence>
<accession>A0ACC2R850</accession>